<evidence type="ECO:0000313" key="4">
    <source>
        <dbReference type="EMBL" id="MBG6084406.1"/>
    </source>
</evidence>
<keyword evidence="5" id="KW-1185">Reference proteome</keyword>
<evidence type="ECO:0000313" key="5">
    <source>
        <dbReference type="Proteomes" id="UP000625033"/>
    </source>
</evidence>
<keyword evidence="1" id="KW-0479">Metal-binding</keyword>
<dbReference type="RefSeq" id="WP_196835719.1">
    <property type="nucleotide sequence ID" value="NZ_JADOTZ010000001.1"/>
</dbReference>
<dbReference type="GO" id="GO:0005737">
    <property type="term" value="C:cytoplasm"/>
    <property type="evidence" value="ECO:0007669"/>
    <property type="project" value="TreeGrafter"/>
</dbReference>
<dbReference type="Pfam" id="PF00884">
    <property type="entry name" value="Sulfatase"/>
    <property type="match status" value="2"/>
</dbReference>
<dbReference type="InterPro" id="IPR017850">
    <property type="entry name" value="Alkaline_phosphatase_core_sf"/>
</dbReference>
<dbReference type="Gene3D" id="3.40.720.10">
    <property type="entry name" value="Alkaline Phosphatase, subunit A"/>
    <property type="match status" value="1"/>
</dbReference>
<organism evidence="4 5">
    <name type="scientific">Zhihengliuella flava</name>
    <dbReference type="NCBI Taxonomy" id="1285193"/>
    <lineage>
        <taxon>Bacteria</taxon>
        <taxon>Bacillati</taxon>
        <taxon>Actinomycetota</taxon>
        <taxon>Actinomycetes</taxon>
        <taxon>Micrococcales</taxon>
        <taxon>Micrococcaceae</taxon>
        <taxon>Zhihengliuella</taxon>
    </lineage>
</organism>
<dbReference type="EMBL" id="JADOTZ010000001">
    <property type="protein sequence ID" value="MBG6084406.1"/>
    <property type="molecule type" value="Genomic_DNA"/>
</dbReference>
<protein>
    <submittedName>
        <fullName evidence="4">Arylsulfatase A-like enzyme</fullName>
    </submittedName>
</protein>
<dbReference type="InterPro" id="IPR000917">
    <property type="entry name" value="Sulfatase_N"/>
</dbReference>
<evidence type="ECO:0000256" key="1">
    <source>
        <dbReference type="ARBA" id="ARBA00022723"/>
    </source>
</evidence>
<dbReference type="GO" id="GO:0008484">
    <property type="term" value="F:sulfuric ester hydrolase activity"/>
    <property type="evidence" value="ECO:0007669"/>
    <property type="project" value="TreeGrafter"/>
</dbReference>
<dbReference type="SUPFAM" id="SSF53649">
    <property type="entry name" value="Alkaline phosphatase-like"/>
    <property type="match status" value="1"/>
</dbReference>
<evidence type="ECO:0000259" key="3">
    <source>
        <dbReference type="Pfam" id="PF00884"/>
    </source>
</evidence>
<dbReference type="PANTHER" id="PTHR45953">
    <property type="entry name" value="IDURONATE 2-SULFATASE"/>
    <property type="match status" value="1"/>
</dbReference>
<keyword evidence="2" id="KW-0378">Hydrolase</keyword>
<evidence type="ECO:0000256" key="2">
    <source>
        <dbReference type="ARBA" id="ARBA00022801"/>
    </source>
</evidence>
<dbReference type="AlphaFoldDB" id="A0A931DBC2"/>
<name>A0A931DBC2_9MICC</name>
<comment type="caution">
    <text evidence="4">The sequence shown here is derived from an EMBL/GenBank/DDBJ whole genome shotgun (WGS) entry which is preliminary data.</text>
</comment>
<reference evidence="4" key="1">
    <citation type="submission" date="2020-11" db="EMBL/GenBank/DDBJ databases">
        <title>Sequencing the genomes of 1000 actinobacteria strains.</title>
        <authorList>
            <person name="Klenk H.-P."/>
        </authorList>
    </citation>
    <scope>NUCLEOTIDE SEQUENCE</scope>
    <source>
        <strain evidence="4">DSM 26152</strain>
    </source>
</reference>
<feature type="domain" description="Sulfatase N-terminal" evidence="3">
    <location>
        <begin position="242"/>
        <end position="423"/>
    </location>
</feature>
<dbReference type="GO" id="GO:0046872">
    <property type="term" value="F:metal ion binding"/>
    <property type="evidence" value="ECO:0007669"/>
    <property type="project" value="UniProtKB-KW"/>
</dbReference>
<sequence length="548" mass="59222">MSRPGGADGPGGTDRPNVLFIIADQLRADHLGFGGDRHVSTPHLDALAARGRVFDEAHVTSPTCMPNRASLLTGRWPSAHGTRCNGIPLDPDASTVVRQLARDGYGTAAVGKLHHQNMGWEFEPDQLEQIRATSPLLADAAAPDAVVRERQPGWDLQEDRARHDAAPLPLPADYYGYQDVDLVVGHGDAPGGHWRHWARERGVDPGHGGPGASSRVSSAWEQVYTSAIPASEHPTAYVGERAEARIRAAAEQEDPFFLFVSFPDPHHPFAPPAEYAQRHRPEDVPLPESFHQDHARSPEHVRLMAERRGTPDPDPTMSFAADEAQYRQAMAAQYGQIEFVDDQVGRVLAALEETGQAENTVVVFTADHGDVFGDHGLMLKHFVHYRAVTRVPLVIAGPGVAAGRRGELVSTADLAPTLLEITGAQPFRGIQGRSLVPLLADDGAAAGAEADASAAWRRELLIEEEQPFTPEGLPAPITIRTVLTPRGRMTRYFGSAEVEVYDHLTDPQEMHNLAEDPAAAELRCELQVALLEAMASVADTGVAPTSSA</sequence>
<gene>
    <name evidence="4" type="ORF">IW252_001173</name>
</gene>
<proteinExistence type="predicted"/>
<accession>A0A931DBC2</accession>
<feature type="domain" description="Sulfatase N-terminal" evidence="3">
    <location>
        <begin position="16"/>
        <end position="117"/>
    </location>
</feature>
<dbReference type="Proteomes" id="UP000625033">
    <property type="component" value="Unassembled WGS sequence"/>
</dbReference>
<dbReference type="PANTHER" id="PTHR45953:SF1">
    <property type="entry name" value="IDURONATE 2-SULFATASE"/>
    <property type="match status" value="1"/>
</dbReference>